<name>A0AAV4NII5_CAEEX</name>
<dbReference type="AlphaFoldDB" id="A0AAV4NII5"/>
<gene>
    <name evidence="1" type="ORF">CEXT_498181</name>
</gene>
<evidence type="ECO:0000313" key="1">
    <source>
        <dbReference type="EMBL" id="GIX83279.1"/>
    </source>
</evidence>
<protein>
    <submittedName>
        <fullName evidence="1">Uncharacterized protein</fullName>
    </submittedName>
</protein>
<evidence type="ECO:0000313" key="2">
    <source>
        <dbReference type="Proteomes" id="UP001054945"/>
    </source>
</evidence>
<dbReference type="EMBL" id="BPLR01020853">
    <property type="protein sequence ID" value="GIX83279.1"/>
    <property type="molecule type" value="Genomic_DNA"/>
</dbReference>
<comment type="caution">
    <text evidence="1">The sequence shown here is derived from an EMBL/GenBank/DDBJ whole genome shotgun (WGS) entry which is preliminary data.</text>
</comment>
<keyword evidence="2" id="KW-1185">Reference proteome</keyword>
<organism evidence="1 2">
    <name type="scientific">Caerostris extrusa</name>
    <name type="common">Bark spider</name>
    <name type="synonym">Caerostris bankana</name>
    <dbReference type="NCBI Taxonomy" id="172846"/>
    <lineage>
        <taxon>Eukaryota</taxon>
        <taxon>Metazoa</taxon>
        <taxon>Ecdysozoa</taxon>
        <taxon>Arthropoda</taxon>
        <taxon>Chelicerata</taxon>
        <taxon>Arachnida</taxon>
        <taxon>Araneae</taxon>
        <taxon>Araneomorphae</taxon>
        <taxon>Entelegynae</taxon>
        <taxon>Araneoidea</taxon>
        <taxon>Araneidae</taxon>
        <taxon>Caerostris</taxon>
    </lineage>
</organism>
<reference evidence="1 2" key="1">
    <citation type="submission" date="2021-06" db="EMBL/GenBank/DDBJ databases">
        <title>Caerostris extrusa draft genome.</title>
        <authorList>
            <person name="Kono N."/>
            <person name="Arakawa K."/>
        </authorList>
    </citation>
    <scope>NUCLEOTIDE SEQUENCE [LARGE SCALE GENOMIC DNA]</scope>
</reference>
<sequence length="230" mass="26707">MSSEQSSNEVDEEGRIVGWSEIKKKKMSDIYCEGIDTWIPIRSTKNGKPKGYLHIVAKIEPSKYYGVLKLEALKWFEKLREDLPPSIENRIEYLTEIIEHMKVFQVIADRIIKKVFPEILYTINDLNFISSFFIEQTILNTIKTVPNQCEDPKTFLFDASQKICSVISEMMIFSASKHISKVTEAKYKVKQKLALKMYAFIMDKKLWDEASQCMTLETFDVFLMDLGIAC</sequence>
<accession>A0AAV4NII5</accession>
<proteinExistence type="predicted"/>
<dbReference type="Proteomes" id="UP001054945">
    <property type="component" value="Unassembled WGS sequence"/>
</dbReference>